<dbReference type="CDD" id="cd03230">
    <property type="entry name" value="ABC_DR_subfamily_A"/>
    <property type="match status" value="1"/>
</dbReference>
<dbReference type="RefSeq" id="WP_212507417.1">
    <property type="nucleotide sequence ID" value="NZ_CP060696.1"/>
</dbReference>
<dbReference type="InterPro" id="IPR003593">
    <property type="entry name" value="AAA+_ATPase"/>
</dbReference>
<dbReference type="PANTHER" id="PTHR42939:SF3">
    <property type="entry name" value="ABC TRANSPORTER ATP-BINDING COMPONENT"/>
    <property type="match status" value="1"/>
</dbReference>
<evidence type="ECO:0000259" key="4">
    <source>
        <dbReference type="PROSITE" id="PS50893"/>
    </source>
</evidence>
<evidence type="ECO:0000256" key="3">
    <source>
        <dbReference type="ARBA" id="ARBA00022840"/>
    </source>
</evidence>
<gene>
    <name evidence="5" type="ORF">H6X83_01425</name>
</gene>
<feature type="domain" description="ABC transporter" evidence="4">
    <location>
        <begin position="1"/>
        <end position="229"/>
    </location>
</feature>
<dbReference type="AlphaFoldDB" id="A0A7G9WI42"/>
<evidence type="ECO:0000313" key="6">
    <source>
        <dbReference type="Proteomes" id="UP000516046"/>
    </source>
</evidence>
<keyword evidence="3 5" id="KW-0067">ATP-binding</keyword>
<name>A0A7G9WI42_9FIRM</name>
<evidence type="ECO:0000313" key="5">
    <source>
        <dbReference type="EMBL" id="QNO18354.1"/>
    </source>
</evidence>
<dbReference type="InterPro" id="IPR003439">
    <property type="entry name" value="ABC_transporter-like_ATP-bd"/>
</dbReference>
<dbReference type="EMBL" id="CP060696">
    <property type="protein sequence ID" value="QNO18354.1"/>
    <property type="molecule type" value="Genomic_DNA"/>
</dbReference>
<dbReference type="GO" id="GO:0016887">
    <property type="term" value="F:ATP hydrolysis activity"/>
    <property type="evidence" value="ECO:0007669"/>
    <property type="project" value="InterPro"/>
</dbReference>
<evidence type="ECO:0000256" key="1">
    <source>
        <dbReference type="ARBA" id="ARBA00022448"/>
    </source>
</evidence>
<accession>A0A7G9WI42</accession>
<dbReference type="InterPro" id="IPR051782">
    <property type="entry name" value="ABC_Transporter_VariousFunc"/>
</dbReference>
<dbReference type="PANTHER" id="PTHR42939">
    <property type="entry name" value="ABC TRANSPORTER ATP-BINDING PROTEIN ALBC-RELATED"/>
    <property type="match status" value="1"/>
</dbReference>
<keyword evidence="1" id="KW-0813">Transport</keyword>
<dbReference type="GO" id="GO:0005524">
    <property type="term" value="F:ATP binding"/>
    <property type="evidence" value="ECO:0007669"/>
    <property type="project" value="UniProtKB-KW"/>
</dbReference>
<evidence type="ECO:0000256" key="2">
    <source>
        <dbReference type="ARBA" id="ARBA00022741"/>
    </source>
</evidence>
<dbReference type="Proteomes" id="UP000516046">
    <property type="component" value="Chromosome"/>
</dbReference>
<keyword evidence="6" id="KW-1185">Reference proteome</keyword>
<organism evidence="5 6">
    <name type="scientific">Caproicibacterium amylolyticum</name>
    <dbReference type="NCBI Taxonomy" id="2766537"/>
    <lineage>
        <taxon>Bacteria</taxon>
        <taxon>Bacillati</taxon>
        <taxon>Bacillota</taxon>
        <taxon>Clostridia</taxon>
        <taxon>Eubacteriales</taxon>
        <taxon>Oscillospiraceae</taxon>
        <taxon>Caproicibacterium</taxon>
    </lineage>
</organism>
<dbReference type="Gene3D" id="3.40.50.300">
    <property type="entry name" value="P-loop containing nucleotide triphosphate hydrolases"/>
    <property type="match status" value="1"/>
</dbReference>
<reference evidence="5 6" key="1">
    <citation type="submission" date="2020-08" db="EMBL/GenBank/DDBJ databases">
        <authorList>
            <person name="Ren C."/>
            <person name="Gu Y."/>
            <person name="Xu Y."/>
        </authorList>
    </citation>
    <scope>NUCLEOTIDE SEQUENCE [LARGE SCALE GENOMIC DNA]</scope>
    <source>
        <strain evidence="5 6">LBM18003</strain>
    </source>
</reference>
<keyword evidence="2" id="KW-0547">Nucleotide-binding</keyword>
<dbReference type="SMART" id="SM00382">
    <property type="entry name" value="AAA"/>
    <property type="match status" value="1"/>
</dbReference>
<sequence length="280" mass="31253">MELLSVQGLSKRYETFSLQNISFKLEKGYIMGFIGRNGAGKTTTIKSMLNLVHPDSGSVQVVGHDIRKDEFACKQNIGLTLGGITYYPKKKLKAITDVTRRFYPNWDDSAYRTYLERFALDENKHVDQLSEGMKVKYALALALSHHAQLLILDEPTSGLDPVSRDDLLDLFQEVIEDGEHSILFSTQITSDLEKCADFITYIKKGEIIASTDKDTFLNTYKLVKGTQAQQASLPAEALIGCKKNAYGFSALMKTGTIPADTALEVSTPNLEEIMIHIEKE</sequence>
<dbReference type="PROSITE" id="PS50893">
    <property type="entry name" value="ABC_TRANSPORTER_2"/>
    <property type="match status" value="1"/>
</dbReference>
<dbReference type="Pfam" id="PF00005">
    <property type="entry name" value="ABC_tran"/>
    <property type="match status" value="1"/>
</dbReference>
<dbReference type="KEGG" id="caml:H6X83_01425"/>
<proteinExistence type="predicted"/>
<protein>
    <submittedName>
        <fullName evidence="5">ABC transporter ATP-binding protein</fullName>
    </submittedName>
</protein>
<dbReference type="InterPro" id="IPR027417">
    <property type="entry name" value="P-loop_NTPase"/>
</dbReference>
<dbReference type="SUPFAM" id="SSF52540">
    <property type="entry name" value="P-loop containing nucleoside triphosphate hydrolases"/>
    <property type="match status" value="1"/>
</dbReference>